<dbReference type="AlphaFoldDB" id="A0A2N9YAA1"/>
<feature type="compositionally biased region" description="Polar residues" evidence="1">
    <location>
        <begin position="173"/>
        <end position="190"/>
    </location>
</feature>
<dbReference type="Proteomes" id="UP000234271">
    <property type="component" value="Chromosome"/>
</dbReference>
<proteinExistence type="predicted"/>
<gene>
    <name evidence="2" type="ORF">BLE401_00865</name>
</gene>
<feature type="region of interest" description="Disordered" evidence="1">
    <location>
        <begin position="153"/>
        <end position="190"/>
    </location>
</feature>
<dbReference type="EMBL" id="CP018889">
    <property type="protein sequence ID" value="AUI67387.2"/>
    <property type="molecule type" value="Genomic_DNA"/>
</dbReference>
<dbReference type="OrthoDB" id="9986868at2"/>
<keyword evidence="3" id="KW-1185">Reference proteome</keyword>
<accession>A0A2N9YAA1</accession>
<sequence length="190" mass="21297">MMRYFSLAILAIFFTSPVFATEKLLRLFTTAEERQALNHVREHPEPFLQQKIIDDKEQTELPPPEITFNGFVKRHGVITTTWVNGMTLKVLPQVGFTAQLSTTQKQPDLLVALPKENNEKQIFNLKVGQVLNTQKNMATERYLLTDKSSASVSDAAATLKNHTSNTPPPTNNIQANTNPPSNSHSIKAKK</sequence>
<name>A0A2N9YAA1_9GAMM</name>
<evidence type="ECO:0000313" key="2">
    <source>
        <dbReference type="EMBL" id="AUI67387.2"/>
    </source>
</evidence>
<protein>
    <submittedName>
        <fullName evidence="2">Uncharacterized protein</fullName>
    </submittedName>
</protein>
<evidence type="ECO:0000313" key="3">
    <source>
        <dbReference type="Proteomes" id="UP000234271"/>
    </source>
</evidence>
<dbReference type="RefSeq" id="WP_145917058.1">
    <property type="nucleotide sequence ID" value="NZ_CP012373.2"/>
</dbReference>
<reference evidence="3" key="1">
    <citation type="submission" date="2016-12" db="EMBL/GenBank/DDBJ databases">
        <title>Complete Genome Sequence of Beggiatoa leptomitiformis D-401.</title>
        <authorList>
            <person name="Fomenkov A."/>
            <person name="Vincze T."/>
            <person name="Grabovich M."/>
            <person name="Anton B.P."/>
            <person name="Dubinina G."/>
            <person name="Orlova M."/>
            <person name="Belousova E."/>
            <person name="Roberts R.J."/>
        </authorList>
    </citation>
    <scope>NUCLEOTIDE SEQUENCE [LARGE SCALE GENOMIC DNA]</scope>
    <source>
        <strain evidence="3">D-401</strain>
    </source>
</reference>
<organism evidence="2 3">
    <name type="scientific">Beggiatoa leptomitoformis</name>
    <dbReference type="NCBI Taxonomy" id="288004"/>
    <lineage>
        <taxon>Bacteria</taxon>
        <taxon>Pseudomonadati</taxon>
        <taxon>Pseudomonadota</taxon>
        <taxon>Gammaproteobacteria</taxon>
        <taxon>Thiotrichales</taxon>
        <taxon>Thiotrichaceae</taxon>
        <taxon>Beggiatoa</taxon>
    </lineage>
</organism>
<evidence type="ECO:0000256" key="1">
    <source>
        <dbReference type="SAM" id="MobiDB-lite"/>
    </source>
</evidence>